<dbReference type="InterPro" id="IPR000522">
    <property type="entry name" value="ABC_transptr_permease_BtuC"/>
</dbReference>
<comment type="subcellular location">
    <subcellularLocation>
        <location evidence="1">Cell membrane</location>
        <topology evidence="1">Multi-pass membrane protein</topology>
    </subcellularLocation>
</comment>
<evidence type="ECO:0000256" key="8">
    <source>
        <dbReference type="SAM" id="Phobius"/>
    </source>
</evidence>
<dbReference type="Proteomes" id="UP000610303">
    <property type="component" value="Unassembled WGS sequence"/>
</dbReference>
<evidence type="ECO:0000256" key="3">
    <source>
        <dbReference type="ARBA" id="ARBA00022448"/>
    </source>
</evidence>
<gene>
    <name evidence="9" type="ORF">GCM10010196_19870</name>
</gene>
<protein>
    <recommendedName>
        <fullName evidence="11">Enterobactin ABC transporter permease</fullName>
    </recommendedName>
</protein>
<feature type="transmembrane region" description="Helical" evidence="8">
    <location>
        <begin position="102"/>
        <end position="127"/>
    </location>
</feature>
<keyword evidence="3" id="KW-0813">Transport</keyword>
<evidence type="ECO:0000313" key="10">
    <source>
        <dbReference type="Proteomes" id="UP000610303"/>
    </source>
</evidence>
<evidence type="ECO:0000256" key="5">
    <source>
        <dbReference type="ARBA" id="ARBA00022692"/>
    </source>
</evidence>
<keyword evidence="6 8" id="KW-1133">Transmembrane helix</keyword>
<evidence type="ECO:0008006" key="11">
    <source>
        <dbReference type="Google" id="ProtNLM"/>
    </source>
</evidence>
<dbReference type="AlphaFoldDB" id="A0A918CIX3"/>
<dbReference type="InterPro" id="IPR037294">
    <property type="entry name" value="ABC_BtuC-like"/>
</dbReference>
<dbReference type="SUPFAM" id="SSF81345">
    <property type="entry name" value="ABC transporter involved in vitamin B12 uptake, BtuC"/>
    <property type="match status" value="1"/>
</dbReference>
<feature type="transmembrane region" description="Helical" evidence="8">
    <location>
        <begin position="207"/>
        <end position="223"/>
    </location>
</feature>
<comment type="caution">
    <text evidence="9">The sequence shown here is derived from an EMBL/GenBank/DDBJ whole genome shotgun (WGS) entry which is preliminary data.</text>
</comment>
<evidence type="ECO:0000313" key="9">
    <source>
        <dbReference type="EMBL" id="GGR26397.1"/>
    </source>
</evidence>
<keyword evidence="5 8" id="KW-0812">Transmembrane</keyword>
<keyword evidence="7 8" id="KW-0472">Membrane</keyword>
<feature type="transmembrane region" description="Helical" evidence="8">
    <location>
        <begin position="159"/>
        <end position="180"/>
    </location>
</feature>
<proteinExistence type="inferred from homology"/>
<dbReference type="PANTHER" id="PTHR30472">
    <property type="entry name" value="FERRIC ENTEROBACTIN TRANSPORT SYSTEM PERMEASE PROTEIN"/>
    <property type="match status" value="1"/>
</dbReference>
<feature type="transmembrane region" description="Helical" evidence="8">
    <location>
        <begin position="70"/>
        <end position="90"/>
    </location>
</feature>
<keyword evidence="4" id="KW-1003">Cell membrane</keyword>
<organism evidence="9 10">
    <name type="scientific">Agromyces mediolanus</name>
    <name type="common">Corynebacterium mediolanum</name>
    <dbReference type="NCBI Taxonomy" id="41986"/>
    <lineage>
        <taxon>Bacteria</taxon>
        <taxon>Bacillati</taxon>
        <taxon>Actinomycetota</taxon>
        <taxon>Actinomycetes</taxon>
        <taxon>Micrococcales</taxon>
        <taxon>Microbacteriaceae</taxon>
        <taxon>Agromyces</taxon>
    </lineage>
</organism>
<dbReference type="GO" id="GO:0005886">
    <property type="term" value="C:plasma membrane"/>
    <property type="evidence" value="ECO:0007669"/>
    <property type="project" value="UniProtKB-SubCell"/>
</dbReference>
<evidence type="ECO:0000256" key="1">
    <source>
        <dbReference type="ARBA" id="ARBA00004651"/>
    </source>
</evidence>
<accession>A0A918CIX3</accession>
<name>A0A918CIX3_AGRME</name>
<evidence type="ECO:0000256" key="4">
    <source>
        <dbReference type="ARBA" id="ARBA00022475"/>
    </source>
</evidence>
<keyword evidence="10" id="KW-1185">Reference proteome</keyword>
<sequence>MSAEASVPTVGAEASARPAAAATTRERRVPLAAIVAGAAAALFAVGLLVWGNPVPADQPGFWVIVQSRSVAVATIALVAAAQALATVLFHTATGNRILTPSILGFDALYTLMQTALVFVFGMAATQVEGVGKIVAQSALMVLFATLLYGWLFSGKRANLHVLLLVGVVLGVGFGSVSTFLQRMLTPSEFDVLAARLYGSIGRGNPEVLPWAALVVAAIAVWAWRRRAALDVIALGRDAATSLGLRYRREIVVLLVVVAVLVSVSTTMVGPMTFFGFLVAIMSYQFVSSDRHGQVLPVAVLLGLATLLGAYFVMQHVFAAAGLVSIVIEFVGGLAFLIVILRKGLR</sequence>
<dbReference type="EMBL" id="BMRJ01000002">
    <property type="protein sequence ID" value="GGR26397.1"/>
    <property type="molecule type" value="Genomic_DNA"/>
</dbReference>
<dbReference type="RefSeq" id="WP_189085213.1">
    <property type="nucleotide sequence ID" value="NZ_BMRJ01000002.1"/>
</dbReference>
<dbReference type="Gene3D" id="1.10.3470.10">
    <property type="entry name" value="ABC transporter involved in vitamin B12 uptake, BtuC"/>
    <property type="match status" value="1"/>
</dbReference>
<evidence type="ECO:0000256" key="2">
    <source>
        <dbReference type="ARBA" id="ARBA00007935"/>
    </source>
</evidence>
<dbReference type="GO" id="GO:0033214">
    <property type="term" value="P:siderophore-iron import into cell"/>
    <property type="evidence" value="ECO:0007669"/>
    <property type="project" value="TreeGrafter"/>
</dbReference>
<dbReference type="GO" id="GO:0022857">
    <property type="term" value="F:transmembrane transporter activity"/>
    <property type="evidence" value="ECO:0007669"/>
    <property type="project" value="InterPro"/>
</dbReference>
<feature type="transmembrane region" description="Helical" evidence="8">
    <location>
        <begin position="31"/>
        <end position="50"/>
    </location>
</feature>
<feature type="transmembrane region" description="Helical" evidence="8">
    <location>
        <begin position="244"/>
        <end position="261"/>
    </location>
</feature>
<dbReference type="PANTHER" id="PTHR30472:SF19">
    <property type="entry name" value="PETROBACTIN IMPORT SYSTEM PERMEASE PROTEIN YCLO"/>
    <property type="match status" value="1"/>
</dbReference>
<evidence type="ECO:0000256" key="6">
    <source>
        <dbReference type="ARBA" id="ARBA00022989"/>
    </source>
</evidence>
<feature type="transmembrane region" description="Helical" evidence="8">
    <location>
        <begin position="293"/>
        <end position="313"/>
    </location>
</feature>
<feature type="transmembrane region" description="Helical" evidence="8">
    <location>
        <begin position="319"/>
        <end position="340"/>
    </location>
</feature>
<comment type="similarity">
    <text evidence="2">Belongs to the binding-protein-dependent transport system permease family. FecCD subfamily.</text>
</comment>
<feature type="transmembrane region" description="Helical" evidence="8">
    <location>
        <begin position="133"/>
        <end position="152"/>
    </location>
</feature>
<reference evidence="9" key="2">
    <citation type="submission" date="2020-09" db="EMBL/GenBank/DDBJ databases">
        <authorList>
            <person name="Sun Q."/>
            <person name="Ohkuma M."/>
        </authorList>
    </citation>
    <scope>NUCLEOTIDE SEQUENCE</scope>
    <source>
        <strain evidence="9">JCM 3346</strain>
    </source>
</reference>
<dbReference type="Pfam" id="PF01032">
    <property type="entry name" value="FecCD"/>
    <property type="match status" value="1"/>
</dbReference>
<reference evidence="9" key="1">
    <citation type="journal article" date="2014" name="Int. J. Syst. Evol. Microbiol.">
        <title>Complete genome sequence of Corynebacterium casei LMG S-19264T (=DSM 44701T), isolated from a smear-ripened cheese.</title>
        <authorList>
            <consortium name="US DOE Joint Genome Institute (JGI-PGF)"/>
            <person name="Walter F."/>
            <person name="Albersmeier A."/>
            <person name="Kalinowski J."/>
            <person name="Ruckert C."/>
        </authorList>
    </citation>
    <scope>NUCLEOTIDE SEQUENCE</scope>
    <source>
        <strain evidence="9">JCM 3346</strain>
    </source>
</reference>
<evidence type="ECO:0000256" key="7">
    <source>
        <dbReference type="ARBA" id="ARBA00023136"/>
    </source>
</evidence>